<protein>
    <submittedName>
        <fullName evidence="3">PPOX class F420-dependent oxidoreductase</fullName>
    </submittedName>
</protein>
<accession>A0ABP8Z2F7</accession>
<dbReference type="NCBIfam" id="TIGR03618">
    <property type="entry name" value="Rv1155_F420"/>
    <property type="match status" value="1"/>
</dbReference>
<evidence type="ECO:0000256" key="1">
    <source>
        <dbReference type="ARBA" id="ARBA00023002"/>
    </source>
</evidence>
<name>A0ABP8Z2F7_9MICO</name>
<proteinExistence type="predicted"/>
<dbReference type="PANTHER" id="PTHR35176:SF6">
    <property type="entry name" value="HEME OXYGENASE HI_0854-RELATED"/>
    <property type="match status" value="1"/>
</dbReference>
<dbReference type="InterPro" id="IPR052019">
    <property type="entry name" value="F420H2_bilvrd_red/Heme_oxyg"/>
</dbReference>
<dbReference type="SUPFAM" id="SSF50475">
    <property type="entry name" value="FMN-binding split barrel"/>
    <property type="match status" value="1"/>
</dbReference>
<dbReference type="InterPro" id="IPR011576">
    <property type="entry name" value="Pyridox_Oxase_N"/>
</dbReference>
<dbReference type="InterPro" id="IPR019920">
    <property type="entry name" value="F420-binding_dom_put"/>
</dbReference>
<keyword evidence="4" id="KW-1185">Reference proteome</keyword>
<dbReference type="EMBL" id="BAABLP010000002">
    <property type="protein sequence ID" value="GAA4744498.1"/>
    <property type="molecule type" value="Genomic_DNA"/>
</dbReference>
<dbReference type="Pfam" id="PF01243">
    <property type="entry name" value="PNPOx_N"/>
    <property type="match status" value="1"/>
</dbReference>
<keyword evidence="1" id="KW-0560">Oxidoreductase</keyword>
<dbReference type="RefSeq" id="WP_345480462.1">
    <property type="nucleotide sequence ID" value="NZ_BAABLP010000002.1"/>
</dbReference>
<evidence type="ECO:0000313" key="3">
    <source>
        <dbReference type="EMBL" id="GAA4744498.1"/>
    </source>
</evidence>
<sequence>MEALPAHVIDLLLRPNPAVVATVRRDGAPVSAAVWYLWSGGEVLLSMGAASPRRRQLERDPRLTLTVLDEDGWYRQVTLHGEAVELGDDPDRAVIDRLSQHYDGRPYPDVEHARAFARVRVVDWNTFGV</sequence>
<evidence type="ECO:0000313" key="4">
    <source>
        <dbReference type="Proteomes" id="UP001500121"/>
    </source>
</evidence>
<feature type="domain" description="Pyridoxamine 5'-phosphate oxidase N-terminal" evidence="2">
    <location>
        <begin position="8"/>
        <end position="125"/>
    </location>
</feature>
<dbReference type="Gene3D" id="2.30.110.10">
    <property type="entry name" value="Electron Transport, Fmn-binding Protein, Chain A"/>
    <property type="match status" value="1"/>
</dbReference>
<dbReference type="Proteomes" id="UP001500121">
    <property type="component" value="Unassembled WGS sequence"/>
</dbReference>
<comment type="caution">
    <text evidence="3">The sequence shown here is derived from an EMBL/GenBank/DDBJ whole genome shotgun (WGS) entry which is preliminary data.</text>
</comment>
<dbReference type="InterPro" id="IPR012349">
    <property type="entry name" value="Split_barrel_FMN-bd"/>
</dbReference>
<evidence type="ECO:0000259" key="2">
    <source>
        <dbReference type="Pfam" id="PF01243"/>
    </source>
</evidence>
<gene>
    <name evidence="3" type="ORF">GCM10025783_15210</name>
</gene>
<organism evidence="3 4">
    <name type="scientific">Amnibacterium soli</name>
    <dbReference type="NCBI Taxonomy" id="1282736"/>
    <lineage>
        <taxon>Bacteria</taxon>
        <taxon>Bacillati</taxon>
        <taxon>Actinomycetota</taxon>
        <taxon>Actinomycetes</taxon>
        <taxon>Micrococcales</taxon>
        <taxon>Microbacteriaceae</taxon>
        <taxon>Amnibacterium</taxon>
    </lineage>
</organism>
<dbReference type="PANTHER" id="PTHR35176">
    <property type="entry name" value="HEME OXYGENASE HI_0854-RELATED"/>
    <property type="match status" value="1"/>
</dbReference>
<reference evidence="4" key="1">
    <citation type="journal article" date="2019" name="Int. J. Syst. Evol. Microbiol.">
        <title>The Global Catalogue of Microorganisms (GCM) 10K type strain sequencing project: providing services to taxonomists for standard genome sequencing and annotation.</title>
        <authorList>
            <consortium name="The Broad Institute Genomics Platform"/>
            <consortium name="The Broad Institute Genome Sequencing Center for Infectious Disease"/>
            <person name="Wu L."/>
            <person name="Ma J."/>
        </authorList>
    </citation>
    <scope>NUCLEOTIDE SEQUENCE [LARGE SCALE GENOMIC DNA]</scope>
    <source>
        <strain evidence="4">JCM 19015</strain>
    </source>
</reference>